<evidence type="ECO:0000313" key="1">
    <source>
        <dbReference type="EMBL" id="GFS58593.1"/>
    </source>
</evidence>
<proteinExistence type="predicted"/>
<dbReference type="AlphaFoldDB" id="A0A8X6ISZ3"/>
<comment type="caution">
    <text evidence="1">The sequence shown here is derived from an EMBL/GenBank/DDBJ whole genome shotgun (WGS) entry which is preliminary data.</text>
</comment>
<organism evidence="1 2">
    <name type="scientific">Nephila pilipes</name>
    <name type="common">Giant wood spider</name>
    <name type="synonym">Nephila maculata</name>
    <dbReference type="NCBI Taxonomy" id="299642"/>
    <lineage>
        <taxon>Eukaryota</taxon>
        <taxon>Metazoa</taxon>
        <taxon>Ecdysozoa</taxon>
        <taxon>Arthropoda</taxon>
        <taxon>Chelicerata</taxon>
        <taxon>Arachnida</taxon>
        <taxon>Araneae</taxon>
        <taxon>Araneomorphae</taxon>
        <taxon>Entelegynae</taxon>
        <taxon>Araneoidea</taxon>
        <taxon>Nephilidae</taxon>
        <taxon>Nephila</taxon>
    </lineage>
</organism>
<accession>A0A8X6ISZ3</accession>
<gene>
    <name evidence="1" type="ORF">NPIL_377601</name>
</gene>
<reference evidence="1" key="1">
    <citation type="submission" date="2020-08" db="EMBL/GenBank/DDBJ databases">
        <title>Multicomponent nature underlies the extraordinary mechanical properties of spider dragline silk.</title>
        <authorList>
            <person name="Kono N."/>
            <person name="Nakamura H."/>
            <person name="Mori M."/>
            <person name="Yoshida Y."/>
            <person name="Ohtoshi R."/>
            <person name="Malay A.D."/>
            <person name="Moran D.A.P."/>
            <person name="Tomita M."/>
            <person name="Numata K."/>
            <person name="Arakawa K."/>
        </authorList>
    </citation>
    <scope>NUCLEOTIDE SEQUENCE</scope>
</reference>
<name>A0A8X6ISZ3_NEPPI</name>
<dbReference type="EMBL" id="BMAW01047017">
    <property type="protein sequence ID" value="GFS58593.1"/>
    <property type="molecule type" value="Genomic_DNA"/>
</dbReference>
<evidence type="ECO:0000313" key="2">
    <source>
        <dbReference type="Proteomes" id="UP000887013"/>
    </source>
</evidence>
<sequence length="172" mass="19492">MNNRQLTDAGKLVSWRKRESEGPVQAISWMSALSLQVREKYPPGRDWLSIKYQARLCVTAVIADDPTEKNREGKEVGIKSGICNELAKCFENLPPPLDGTAKKCMDKTANGKICSEENGLFNSLKERQQLAICVTEEAPKIIKEFDINQLRQFQKSQECIMAVDKECTRKKK</sequence>
<protein>
    <submittedName>
        <fullName evidence="1">Uncharacterized protein</fullName>
    </submittedName>
</protein>
<dbReference type="Proteomes" id="UP000887013">
    <property type="component" value="Unassembled WGS sequence"/>
</dbReference>
<keyword evidence="2" id="KW-1185">Reference proteome</keyword>